<gene>
    <name evidence="5" type="ORF">SMD31_13020</name>
</gene>
<evidence type="ECO:0000256" key="3">
    <source>
        <dbReference type="ARBA" id="ARBA00022679"/>
    </source>
</evidence>
<dbReference type="Proteomes" id="UP001271769">
    <property type="component" value="Unassembled WGS sequence"/>
</dbReference>
<evidence type="ECO:0000256" key="4">
    <source>
        <dbReference type="ARBA" id="ARBA00025707"/>
    </source>
</evidence>
<dbReference type="Gene3D" id="3.40.50.150">
    <property type="entry name" value="Vaccinia Virus protein VP39"/>
    <property type="match status" value="1"/>
</dbReference>
<evidence type="ECO:0000313" key="5">
    <source>
        <dbReference type="EMBL" id="MDY0872856.1"/>
    </source>
</evidence>
<dbReference type="SUPFAM" id="SSF53335">
    <property type="entry name" value="S-adenosyl-L-methionine-dependent methyltransferases"/>
    <property type="match status" value="1"/>
</dbReference>
<protein>
    <submittedName>
        <fullName evidence="5">Methyltransferase domain-containing protein</fullName>
    </submittedName>
</protein>
<dbReference type="EMBL" id="JAXCLX010000002">
    <property type="protein sequence ID" value="MDY0872856.1"/>
    <property type="molecule type" value="Genomic_DNA"/>
</dbReference>
<comment type="caution">
    <text evidence="5">The sequence shown here is derived from an EMBL/GenBank/DDBJ whole genome shotgun (WGS) entry which is preliminary data.</text>
</comment>
<keyword evidence="3" id="KW-0808">Transferase</keyword>
<organism evidence="5 6">
    <name type="scientific">Dongia rigui</name>
    <dbReference type="NCBI Taxonomy" id="940149"/>
    <lineage>
        <taxon>Bacteria</taxon>
        <taxon>Pseudomonadati</taxon>
        <taxon>Pseudomonadota</taxon>
        <taxon>Alphaproteobacteria</taxon>
        <taxon>Rhodospirillales</taxon>
        <taxon>Dongiaceae</taxon>
        <taxon>Dongia</taxon>
    </lineage>
</organism>
<dbReference type="GO" id="GO:0008168">
    <property type="term" value="F:methyltransferase activity"/>
    <property type="evidence" value="ECO:0007669"/>
    <property type="project" value="UniProtKB-KW"/>
</dbReference>
<dbReference type="PANTHER" id="PTHR44307">
    <property type="entry name" value="PHOSPHOETHANOLAMINE METHYLTRANSFERASE"/>
    <property type="match status" value="1"/>
</dbReference>
<comment type="pathway">
    <text evidence="1">Lipid metabolism.</text>
</comment>
<dbReference type="PANTHER" id="PTHR44307:SF2">
    <property type="entry name" value="PHOSPHOETHANOLAMINE METHYLTRANSFERASE ISOFORM X1"/>
    <property type="match status" value="1"/>
</dbReference>
<name>A0ABU5DZU3_9PROT</name>
<evidence type="ECO:0000313" key="6">
    <source>
        <dbReference type="Proteomes" id="UP001271769"/>
    </source>
</evidence>
<dbReference type="RefSeq" id="WP_320501328.1">
    <property type="nucleotide sequence ID" value="NZ_JAXCLX010000002.1"/>
</dbReference>
<comment type="pathway">
    <text evidence="4">Phospholipid metabolism.</text>
</comment>
<keyword evidence="6" id="KW-1185">Reference proteome</keyword>
<sequence>MKTEDGAKVAWNVRLRAWWEGEEIRVAAPSAQGPGTRSEPVLTAPAVVIPPLMPWENEAIRIQQQVWGEGYYKPGGEEHVLGLAKPFGLNPSLTVMEFGAGLGGGTRALVNEFGVWVSGLEPTADLAKAGKEMSIKAGLEKKADIVRYAPEGFEPKAGSVDCILSSESLYLVEDKEKLLKIFERTLKPRGQVSITDFVRSDELQANDQKLQGLGLAPADPTHFASSAEYVKWFRELNFDLRVNEDITERYRKLIMDGWVDFTQAGGQKAAHAKALPEQVVKEVELWSRRVAAMDAGHLKVMRYYAIKLGGTKLMSNW</sequence>
<evidence type="ECO:0000256" key="2">
    <source>
        <dbReference type="ARBA" id="ARBA00022603"/>
    </source>
</evidence>
<proteinExistence type="predicted"/>
<reference evidence="5 6" key="1">
    <citation type="journal article" date="2013" name="Antonie Van Leeuwenhoek">
        <title>Dongia rigui sp. nov., isolated from freshwater of a large wetland in Korea.</title>
        <authorList>
            <person name="Baik K.S."/>
            <person name="Hwang Y.M."/>
            <person name="Choi J.S."/>
            <person name="Kwon J."/>
            <person name="Seong C.N."/>
        </authorList>
    </citation>
    <scope>NUCLEOTIDE SEQUENCE [LARGE SCALE GENOMIC DNA]</scope>
    <source>
        <strain evidence="5 6">04SU4-P</strain>
    </source>
</reference>
<dbReference type="Pfam" id="PF13489">
    <property type="entry name" value="Methyltransf_23"/>
    <property type="match status" value="1"/>
</dbReference>
<accession>A0ABU5DZU3</accession>
<keyword evidence="2 5" id="KW-0489">Methyltransferase</keyword>
<dbReference type="InterPro" id="IPR029063">
    <property type="entry name" value="SAM-dependent_MTases_sf"/>
</dbReference>
<evidence type="ECO:0000256" key="1">
    <source>
        <dbReference type="ARBA" id="ARBA00005189"/>
    </source>
</evidence>
<dbReference type="CDD" id="cd02440">
    <property type="entry name" value="AdoMet_MTases"/>
    <property type="match status" value="1"/>
</dbReference>
<dbReference type="GO" id="GO:0032259">
    <property type="term" value="P:methylation"/>
    <property type="evidence" value="ECO:0007669"/>
    <property type="project" value="UniProtKB-KW"/>
</dbReference>